<sequence length="162" mass="18749">MPDTKKTREISLYSLQLIELMRAVHEKGNLFRFKAKGISMTPFIRDGDILTISPLKQKLQIGDVVPFIKPGFIKLIVHRIVRKRRNNYLLKGDNSWNFDGTIHAENLLGIVSKIERGKRKIGIGFGIDKFFIAFLSRFKVLNVLLFLIRFFLSVFRKNNNNG</sequence>
<dbReference type="Gene3D" id="2.10.109.10">
    <property type="entry name" value="Umud Fragment, subunit A"/>
    <property type="match status" value="1"/>
</dbReference>
<evidence type="ECO:0000259" key="2">
    <source>
        <dbReference type="Pfam" id="PF00717"/>
    </source>
</evidence>
<feature type="domain" description="Peptidase S24/S26A/S26B/S26C" evidence="2">
    <location>
        <begin position="22"/>
        <end position="95"/>
    </location>
</feature>
<evidence type="ECO:0000313" key="3">
    <source>
        <dbReference type="EMBL" id="OGC15062.1"/>
    </source>
</evidence>
<dbReference type="AlphaFoldDB" id="A0A1F4S3Q6"/>
<proteinExistence type="predicted"/>
<keyword evidence="1" id="KW-0812">Transmembrane</keyword>
<gene>
    <name evidence="3" type="ORF">A2290_09175</name>
</gene>
<dbReference type="EMBL" id="MEUA01000026">
    <property type="protein sequence ID" value="OGC15062.1"/>
    <property type="molecule type" value="Genomic_DNA"/>
</dbReference>
<dbReference type="InterPro" id="IPR036286">
    <property type="entry name" value="LexA/Signal_pep-like_sf"/>
</dbReference>
<feature type="transmembrane region" description="Helical" evidence="1">
    <location>
        <begin position="130"/>
        <end position="152"/>
    </location>
</feature>
<keyword evidence="1" id="KW-1133">Transmembrane helix</keyword>
<dbReference type="CDD" id="cd06462">
    <property type="entry name" value="Peptidase_S24_S26"/>
    <property type="match status" value="1"/>
</dbReference>
<keyword evidence="1" id="KW-0472">Membrane</keyword>
<reference evidence="3 4" key="1">
    <citation type="journal article" date="2016" name="Nat. Commun.">
        <title>Thousands of microbial genomes shed light on interconnected biogeochemical processes in an aquifer system.</title>
        <authorList>
            <person name="Anantharaman K."/>
            <person name="Brown C.T."/>
            <person name="Hug L.A."/>
            <person name="Sharon I."/>
            <person name="Castelle C.J."/>
            <person name="Probst A.J."/>
            <person name="Thomas B.C."/>
            <person name="Singh A."/>
            <person name="Wilkins M.J."/>
            <person name="Karaoz U."/>
            <person name="Brodie E.L."/>
            <person name="Williams K.H."/>
            <person name="Hubbard S.S."/>
            <person name="Banfield J.F."/>
        </authorList>
    </citation>
    <scope>NUCLEOTIDE SEQUENCE [LARGE SCALE GENOMIC DNA]</scope>
</reference>
<dbReference type="InterPro" id="IPR015927">
    <property type="entry name" value="Peptidase_S24_S26A/B/C"/>
</dbReference>
<dbReference type="Proteomes" id="UP000177905">
    <property type="component" value="Unassembled WGS sequence"/>
</dbReference>
<organism evidence="3 4">
    <name type="scientific">candidate division WOR-1 bacterium RIFOXYB2_FULL_36_35</name>
    <dbReference type="NCBI Taxonomy" id="1802578"/>
    <lineage>
        <taxon>Bacteria</taxon>
        <taxon>Bacillati</taxon>
        <taxon>Saganbacteria</taxon>
    </lineage>
</organism>
<evidence type="ECO:0000256" key="1">
    <source>
        <dbReference type="SAM" id="Phobius"/>
    </source>
</evidence>
<evidence type="ECO:0000313" key="4">
    <source>
        <dbReference type="Proteomes" id="UP000177905"/>
    </source>
</evidence>
<name>A0A1F4S3Q6_UNCSA</name>
<dbReference type="SUPFAM" id="SSF51306">
    <property type="entry name" value="LexA/Signal peptidase"/>
    <property type="match status" value="1"/>
</dbReference>
<accession>A0A1F4S3Q6</accession>
<comment type="caution">
    <text evidence="3">The sequence shown here is derived from an EMBL/GenBank/DDBJ whole genome shotgun (WGS) entry which is preliminary data.</text>
</comment>
<protein>
    <recommendedName>
        <fullName evidence="2">Peptidase S24/S26A/S26B/S26C domain-containing protein</fullName>
    </recommendedName>
</protein>
<dbReference type="Pfam" id="PF00717">
    <property type="entry name" value="Peptidase_S24"/>
    <property type="match status" value="1"/>
</dbReference>